<dbReference type="InterPro" id="IPR011011">
    <property type="entry name" value="Znf_FYVE_PHD"/>
</dbReference>
<comment type="subcellular location">
    <subcellularLocation>
        <location evidence="1">Nucleus</location>
    </subcellularLocation>
</comment>
<protein>
    <recommendedName>
        <fullName evidence="10">PHD-type domain-containing protein</fullName>
    </recommendedName>
</protein>
<reference evidence="12" key="1">
    <citation type="journal article" date="2010" name="Nature">
        <title>The Amphimedon queenslandica genome and the evolution of animal complexity.</title>
        <authorList>
            <person name="Srivastava M."/>
            <person name="Simakov O."/>
            <person name="Chapman J."/>
            <person name="Fahey B."/>
            <person name="Gauthier M.E."/>
            <person name="Mitros T."/>
            <person name="Richards G.S."/>
            <person name="Conaco C."/>
            <person name="Dacre M."/>
            <person name="Hellsten U."/>
            <person name="Larroux C."/>
            <person name="Putnam N.H."/>
            <person name="Stanke M."/>
            <person name="Adamska M."/>
            <person name="Darling A."/>
            <person name="Degnan S.M."/>
            <person name="Oakley T.H."/>
            <person name="Plachetzki D.C."/>
            <person name="Zhai Y."/>
            <person name="Adamski M."/>
            <person name="Calcino A."/>
            <person name="Cummins S.F."/>
            <person name="Goodstein D.M."/>
            <person name="Harris C."/>
            <person name="Jackson D.J."/>
            <person name="Leys S.P."/>
            <person name="Shu S."/>
            <person name="Woodcroft B.J."/>
            <person name="Vervoort M."/>
            <person name="Kosik K.S."/>
            <person name="Manning G."/>
            <person name="Degnan B.M."/>
            <person name="Rokhsar D.S."/>
        </authorList>
    </citation>
    <scope>NUCLEOTIDE SEQUENCE [LARGE SCALE GENOMIC DNA]</scope>
</reference>
<dbReference type="STRING" id="400682.A0A1X7VPH6"/>
<evidence type="ECO:0000256" key="4">
    <source>
        <dbReference type="ARBA" id="ARBA00022833"/>
    </source>
</evidence>
<evidence type="ECO:0000256" key="3">
    <source>
        <dbReference type="ARBA" id="ARBA00022771"/>
    </source>
</evidence>
<feature type="region of interest" description="Disordered" evidence="9">
    <location>
        <begin position="850"/>
        <end position="1050"/>
    </location>
</feature>
<name>A0A1X7VPH6_AMPQE</name>
<dbReference type="GO" id="GO:0002039">
    <property type="term" value="F:p53 binding"/>
    <property type="evidence" value="ECO:0007669"/>
    <property type="project" value="TreeGrafter"/>
</dbReference>
<feature type="domain" description="PHD-type" evidence="10">
    <location>
        <begin position="1095"/>
        <end position="1145"/>
    </location>
</feature>
<evidence type="ECO:0000256" key="6">
    <source>
        <dbReference type="ARBA" id="ARBA00023163"/>
    </source>
</evidence>
<feature type="region of interest" description="Disordered" evidence="9">
    <location>
        <begin position="113"/>
        <end position="752"/>
    </location>
</feature>
<feature type="compositionally biased region" description="Basic and acidic residues" evidence="9">
    <location>
        <begin position="973"/>
        <end position="984"/>
    </location>
</feature>
<dbReference type="OrthoDB" id="436852at2759"/>
<evidence type="ECO:0000256" key="5">
    <source>
        <dbReference type="ARBA" id="ARBA00023015"/>
    </source>
</evidence>
<evidence type="ECO:0000256" key="1">
    <source>
        <dbReference type="ARBA" id="ARBA00004123"/>
    </source>
</evidence>
<feature type="compositionally biased region" description="Basic residues" evidence="9">
    <location>
        <begin position="903"/>
        <end position="913"/>
    </location>
</feature>
<keyword evidence="5" id="KW-0805">Transcription regulation</keyword>
<organism evidence="11">
    <name type="scientific">Amphimedon queenslandica</name>
    <name type="common">Sponge</name>
    <dbReference type="NCBI Taxonomy" id="400682"/>
    <lineage>
        <taxon>Eukaryota</taxon>
        <taxon>Metazoa</taxon>
        <taxon>Porifera</taxon>
        <taxon>Demospongiae</taxon>
        <taxon>Heteroscleromorpha</taxon>
        <taxon>Haplosclerida</taxon>
        <taxon>Niphatidae</taxon>
        <taxon>Amphimedon</taxon>
    </lineage>
</organism>
<dbReference type="InterPro" id="IPR001965">
    <property type="entry name" value="Znf_PHD"/>
</dbReference>
<evidence type="ECO:0000256" key="2">
    <source>
        <dbReference type="ARBA" id="ARBA00022723"/>
    </source>
</evidence>
<feature type="compositionally biased region" description="Polar residues" evidence="9">
    <location>
        <begin position="188"/>
        <end position="200"/>
    </location>
</feature>
<feature type="compositionally biased region" description="Acidic residues" evidence="9">
    <location>
        <begin position="648"/>
        <end position="661"/>
    </location>
</feature>
<keyword evidence="3 8" id="KW-0863">Zinc-finger</keyword>
<dbReference type="GO" id="GO:0008270">
    <property type="term" value="F:zinc ion binding"/>
    <property type="evidence" value="ECO:0007669"/>
    <property type="project" value="UniProtKB-KW"/>
</dbReference>
<feature type="compositionally biased region" description="Low complexity" evidence="9">
    <location>
        <begin position="705"/>
        <end position="719"/>
    </location>
</feature>
<gene>
    <name evidence="11" type="primary">100636564</name>
</gene>
<evidence type="ECO:0000313" key="11">
    <source>
        <dbReference type="EnsemblMetazoa" id="Aqu2.1.42281_001"/>
    </source>
</evidence>
<dbReference type="InParanoid" id="A0A1X7VPH6"/>
<feature type="compositionally biased region" description="Basic and acidic residues" evidence="9">
    <location>
        <begin position="342"/>
        <end position="351"/>
    </location>
</feature>
<dbReference type="PANTHER" id="PTHR46452:SF1">
    <property type="entry name" value="TRANSCRIPTION INITIATION FACTOR TFIID SUBUNIT 3"/>
    <property type="match status" value="1"/>
</dbReference>
<evidence type="ECO:0000256" key="8">
    <source>
        <dbReference type="PROSITE-ProRule" id="PRU00146"/>
    </source>
</evidence>
<feature type="compositionally biased region" description="Polar residues" evidence="9">
    <location>
        <begin position="231"/>
        <end position="264"/>
    </location>
</feature>
<dbReference type="GO" id="GO:0046982">
    <property type="term" value="F:protein heterodimerization activity"/>
    <property type="evidence" value="ECO:0007669"/>
    <property type="project" value="InterPro"/>
</dbReference>
<dbReference type="InterPro" id="IPR009072">
    <property type="entry name" value="Histone-fold"/>
</dbReference>
<feature type="compositionally biased region" description="Polar residues" evidence="9">
    <location>
        <begin position="596"/>
        <end position="606"/>
    </location>
</feature>
<dbReference type="AlphaFoldDB" id="A0A1X7VPH6"/>
<dbReference type="Pfam" id="PF07524">
    <property type="entry name" value="Bromo_TP"/>
    <property type="match status" value="1"/>
</dbReference>
<reference evidence="11" key="2">
    <citation type="submission" date="2017-05" db="UniProtKB">
        <authorList>
            <consortium name="EnsemblMetazoa"/>
        </authorList>
    </citation>
    <scope>IDENTIFICATION</scope>
</reference>
<feature type="compositionally biased region" description="Acidic residues" evidence="9">
    <location>
        <begin position="136"/>
        <end position="150"/>
    </location>
</feature>
<dbReference type="EnsemblMetazoa" id="XM_011409925.2">
    <property type="protein sequence ID" value="XP_011408227.2"/>
    <property type="gene ID" value="LOC100636564"/>
</dbReference>
<feature type="compositionally biased region" description="Low complexity" evidence="9">
    <location>
        <begin position="584"/>
        <end position="594"/>
    </location>
</feature>
<feature type="compositionally biased region" description="Pro residues" evidence="9">
    <location>
        <begin position="475"/>
        <end position="522"/>
    </location>
</feature>
<dbReference type="CDD" id="cd15522">
    <property type="entry name" value="PHD_TAF3"/>
    <property type="match status" value="1"/>
</dbReference>
<accession>A0A1X7VPH6</accession>
<dbReference type="InterPro" id="IPR013083">
    <property type="entry name" value="Znf_RING/FYVE/PHD"/>
</dbReference>
<evidence type="ECO:0000313" key="12">
    <source>
        <dbReference type="Proteomes" id="UP000007879"/>
    </source>
</evidence>
<dbReference type="InterPro" id="IPR006565">
    <property type="entry name" value="BTP"/>
</dbReference>
<feature type="compositionally biased region" description="Low complexity" evidence="9">
    <location>
        <begin position="1018"/>
        <end position="1033"/>
    </location>
</feature>
<evidence type="ECO:0000256" key="7">
    <source>
        <dbReference type="ARBA" id="ARBA00023242"/>
    </source>
</evidence>
<dbReference type="EnsemblMetazoa" id="Aqu2.1.42281_001">
    <property type="protein sequence ID" value="Aqu2.1.42281_001"/>
    <property type="gene ID" value="Aqu2.1.42281"/>
</dbReference>
<dbReference type="eggNOG" id="KOG2389">
    <property type="taxonomic scope" value="Eukaryota"/>
</dbReference>
<dbReference type="SUPFAM" id="SSF57903">
    <property type="entry name" value="FYVE/PHD zinc finger"/>
    <property type="match status" value="1"/>
</dbReference>
<dbReference type="Gene3D" id="3.30.40.10">
    <property type="entry name" value="Zinc/RING finger domain, C3HC4 (zinc finger)"/>
    <property type="match status" value="1"/>
</dbReference>
<dbReference type="Proteomes" id="UP000007879">
    <property type="component" value="Unassembled WGS sequence"/>
</dbReference>
<dbReference type="PROSITE" id="PS01359">
    <property type="entry name" value="ZF_PHD_1"/>
    <property type="match status" value="1"/>
</dbReference>
<keyword evidence="6" id="KW-0804">Transcription</keyword>
<dbReference type="OMA" id="MIVETAF"/>
<feature type="compositionally biased region" description="Basic and acidic residues" evidence="9">
    <location>
        <begin position="892"/>
        <end position="902"/>
    </location>
</feature>
<dbReference type="Gene3D" id="1.10.20.10">
    <property type="entry name" value="Histone, subunit A"/>
    <property type="match status" value="1"/>
</dbReference>
<proteinExistence type="predicted"/>
<evidence type="ECO:0000259" key="10">
    <source>
        <dbReference type="PROSITE" id="PS50016"/>
    </source>
</evidence>
<sequence>MDPEKYYRLSMRASVAALCQSFGWHGILGGTCDTLSDIGVRYLINIGRNISSYAAHAERTDPSPFDVLQAFNQLDISIESLEAYFEKVEAPQLPGTPPPLLPVPVSQGKHVHNVTSRKACHHKKGPVSREEGSAGEGEEEEEEESEEDEMIPIHLPPLPLVTKDKEEEQDDNESGIHMITEDDDTAIATPTSLKSPSVTGGSAGLPSYAHLRTLSEADEEGGASRRSSSSDEMLSTNKPTEVGGTQLSSTANSPAAPLNNTNHPSPHLPPAHTVHSISSSPPPPPPSLSPHTVQSTSPSHRSPPLSPSPHTVQSISPSPSPPLSPPHTVQSTPSFPPPPPDVVKDVVKEDLPPSNPPPLISSIKDSKPVKPVPRPLSILSDSPVGTLKSPPSFPPPQLPPLHLMSPRGPPLSPAHVLPQLSPFHKTPPTSPFLSKSVRPVLHPLSGTHQTDDNSPTRSPTVSFPLRTVSVNVPKVYPPSPPRPLPPAAPPSLPPSLPSSLPPSPLPPSLPPSLSPSPSPPLPDPKRPEPVKAHIESDFSFSSSSSSPSSLADSIKIPLPSLDDDSKSPIPPPSLLPSLPPLPPQSTLSSSHLPPVTSHTSPISPQTLAPLPPRSVGFQTTPSHSLVPPTHPLPHSFGYSKDNSPLSNQEEEEDTSESDTSESTEFRKPTPPLPPAPSLLVTSEPPAIVPSLSPGRPLSPPPPLSSPSHSLSLSPSSTSSQKQRSLTIRIKKSNLSQDLSSKEQQLGKGGTTDLIVSSSSYKKVDSILPLSPPLPPAPLLLPPPPPTIITTSPSRLIGSSTSKHSSSISVSKGSEMIVETAFIKNVDSIEAPPSSLLVKIPLKYRLSSRLLMATKKEKTSSSEEEEERIDKKPVKVTIPRLSTAGSSGLGVKISKEQRSGGHVEKRRGKGRGLKRSIAIDIPDEPKKKISRNAETSSSSSSSSESSEEEIEVESFASQKKGKSKTKMIQSLRPVKKEGEREERSKSPGGLKLRLKLPQQPPVSTVSPGTSSLKSRRSSLRASSSSSTGSLTRETLTAHHHHAKKKTQGESLFVKSSPSIKVPSINIKKSAPSLVITSSTLQGVVGGVGGAGTTPEVYICPICKRPDDGTPMICCDNCDVWLHMHCVGLACAPPDNKKWFCPPCSSKKSKKLKRR</sequence>
<evidence type="ECO:0000256" key="9">
    <source>
        <dbReference type="SAM" id="MobiDB-lite"/>
    </source>
</evidence>
<keyword evidence="4" id="KW-0862">Zinc</keyword>
<feature type="compositionally biased region" description="Low complexity" evidence="9">
    <location>
        <begin position="787"/>
        <end position="809"/>
    </location>
</feature>
<dbReference type="SMART" id="SM00249">
    <property type="entry name" value="PHD"/>
    <property type="match status" value="1"/>
</dbReference>
<dbReference type="GO" id="GO:0045944">
    <property type="term" value="P:positive regulation of transcription by RNA polymerase II"/>
    <property type="evidence" value="ECO:0007669"/>
    <property type="project" value="TreeGrafter"/>
</dbReference>
<feature type="compositionally biased region" description="Basic and acidic residues" evidence="9">
    <location>
        <begin position="523"/>
        <end position="536"/>
    </location>
</feature>
<feature type="compositionally biased region" description="Low complexity" evidence="9">
    <location>
        <begin position="933"/>
        <end position="943"/>
    </location>
</feature>
<keyword evidence="2" id="KW-0479">Metal-binding</keyword>
<feature type="compositionally biased region" description="Low complexity" evidence="9">
    <location>
        <begin position="985"/>
        <end position="1011"/>
    </location>
</feature>
<feature type="compositionally biased region" description="Polar residues" evidence="9">
    <location>
        <begin position="446"/>
        <end position="461"/>
    </location>
</feature>
<feature type="compositionally biased region" description="Pro residues" evidence="9">
    <location>
        <begin position="777"/>
        <end position="786"/>
    </location>
</feature>
<dbReference type="PROSITE" id="PS50016">
    <property type="entry name" value="ZF_PHD_2"/>
    <property type="match status" value="1"/>
</dbReference>
<dbReference type="SMART" id="SM00576">
    <property type="entry name" value="BTP"/>
    <property type="match status" value="1"/>
</dbReference>
<feature type="compositionally biased region" description="Pro residues" evidence="9">
    <location>
        <begin position="568"/>
        <end position="583"/>
    </location>
</feature>
<keyword evidence="12" id="KW-1185">Reference proteome</keyword>
<feature type="region of interest" description="Disordered" evidence="9">
    <location>
        <begin position="777"/>
        <end position="809"/>
    </location>
</feature>
<dbReference type="KEGG" id="aqu:100636564"/>
<dbReference type="Pfam" id="PF00628">
    <property type="entry name" value="PHD"/>
    <property type="match status" value="1"/>
</dbReference>
<dbReference type="GO" id="GO:0005669">
    <property type="term" value="C:transcription factor TFIID complex"/>
    <property type="evidence" value="ECO:0007669"/>
    <property type="project" value="TreeGrafter"/>
</dbReference>
<dbReference type="eggNOG" id="KOG1973">
    <property type="taxonomic scope" value="Eukaryota"/>
</dbReference>
<keyword evidence="7" id="KW-0539">Nucleus</keyword>
<dbReference type="PANTHER" id="PTHR46452">
    <property type="entry name" value="TRANSCRIPTION INITIATION FACTOR TFIID SUBUNIT 3"/>
    <property type="match status" value="1"/>
</dbReference>
<feature type="compositionally biased region" description="Low complexity" evidence="9">
    <location>
        <begin position="537"/>
        <end position="560"/>
    </location>
</feature>
<dbReference type="InterPro" id="IPR019787">
    <property type="entry name" value="Znf_PHD-finger"/>
</dbReference>
<feature type="compositionally biased region" description="Polar residues" evidence="9">
    <location>
        <begin position="732"/>
        <end position="743"/>
    </location>
</feature>
<dbReference type="InterPro" id="IPR019786">
    <property type="entry name" value="Zinc_finger_PHD-type_CS"/>
</dbReference>